<evidence type="ECO:0000256" key="11">
    <source>
        <dbReference type="ARBA" id="ARBA00023235"/>
    </source>
</evidence>
<proteinExistence type="inferred from homology"/>
<dbReference type="AlphaFoldDB" id="C5FXK0"/>
<evidence type="ECO:0000256" key="8">
    <source>
        <dbReference type="ARBA" id="ARBA00022955"/>
    </source>
</evidence>
<evidence type="ECO:0000256" key="2">
    <source>
        <dbReference type="ARBA" id="ARBA00004826"/>
    </source>
</evidence>
<dbReference type="Gene3D" id="3.90.79.10">
    <property type="entry name" value="Nucleoside Triphosphate Pyrophosphohydrolase"/>
    <property type="match status" value="1"/>
</dbReference>
<sequence>MSTTTSVTEAITAGNVARLFPDVDTQFGGVSSAQLGGELDGYTRTSPLHLEARRLVQVCHLMTNISRGLLHRAFSVFLFDSQNRLLLQQRATEKITFPDLWTNTCCSHPLAIPSEMEASGSPLAEAVKGARSAARRKLDQELGIKEAQVPADKFDFLTRIHYLAPSGDDGKWGEHEVDYILFIKADVDLSPNPNEVRDVKYVTPDELKAMFKDPSNKFTPWFKLICEDKLFEWWENFGTDSFKKYVNDEKICRM</sequence>
<evidence type="ECO:0000256" key="5">
    <source>
        <dbReference type="ARBA" id="ARBA00022516"/>
    </source>
</evidence>
<evidence type="ECO:0000259" key="13">
    <source>
        <dbReference type="PROSITE" id="PS51462"/>
    </source>
</evidence>
<evidence type="ECO:0000256" key="4">
    <source>
        <dbReference type="ARBA" id="ARBA00012057"/>
    </source>
</evidence>
<evidence type="ECO:0000256" key="7">
    <source>
        <dbReference type="ARBA" id="ARBA00022842"/>
    </source>
</evidence>
<evidence type="ECO:0000313" key="15">
    <source>
        <dbReference type="Proteomes" id="UP000002035"/>
    </source>
</evidence>
<comment type="similarity">
    <text evidence="3">Belongs to the IPP isomerase type 1 family.</text>
</comment>
<dbReference type="InterPro" id="IPR015797">
    <property type="entry name" value="NUDIX_hydrolase-like_dom_sf"/>
</dbReference>
<dbReference type="FunFam" id="3.90.79.10:FF:000012">
    <property type="entry name" value="Isopentenyl-diphosphate Delta-isomerase 1"/>
    <property type="match status" value="1"/>
</dbReference>
<keyword evidence="11 14" id="KW-0413">Isomerase</keyword>
<dbReference type="GeneID" id="9230424"/>
<feature type="domain" description="Nudix hydrolase" evidence="13">
    <location>
        <begin position="69"/>
        <end position="224"/>
    </location>
</feature>
<keyword evidence="7" id="KW-0460">Magnesium</keyword>
<comment type="pathway">
    <text evidence="2">Isoprenoid biosynthesis; dimethylallyl diphosphate biosynthesis; dimethylallyl diphosphate from isopentenyl diphosphate: step 1/1.</text>
</comment>
<comment type="catalytic activity">
    <reaction evidence="12">
        <text>isopentenyl diphosphate = dimethylallyl diphosphate</text>
        <dbReference type="Rhea" id="RHEA:23284"/>
        <dbReference type="ChEBI" id="CHEBI:57623"/>
        <dbReference type="ChEBI" id="CHEBI:128769"/>
        <dbReference type="EC" id="5.3.3.2"/>
    </reaction>
    <physiologicalReaction direction="left-to-right" evidence="12">
        <dbReference type="Rhea" id="RHEA:23285"/>
    </physiologicalReaction>
</comment>
<dbReference type="PROSITE" id="PS51462">
    <property type="entry name" value="NUDIX"/>
    <property type="match status" value="1"/>
</dbReference>
<dbReference type="HOGENOM" id="CLU_060552_0_2_1"/>
<dbReference type="NCBIfam" id="TIGR02150">
    <property type="entry name" value="IPP_isom_1"/>
    <property type="match status" value="1"/>
</dbReference>
<dbReference type="UniPathway" id="UPA00059">
    <property type="reaction ID" value="UER00104"/>
</dbReference>
<dbReference type="RefSeq" id="XP_002844076.1">
    <property type="nucleotide sequence ID" value="XM_002844030.1"/>
</dbReference>
<dbReference type="GO" id="GO:0050992">
    <property type="term" value="P:dimethylallyl diphosphate biosynthetic process"/>
    <property type="evidence" value="ECO:0007669"/>
    <property type="project" value="UniProtKB-UniPathway"/>
</dbReference>
<dbReference type="InterPro" id="IPR000086">
    <property type="entry name" value="NUDIX_hydrolase_dom"/>
</dbReference>
<dbReference type="OMA" id="AEWGEHE"/>
<reference evidence="15" key="1">
    <citation type="journal article" date="2012" name="MBio">
        <title>Comparative genome analysis of Trichophyton rubrum and related dermatophytes reveals candidate genes involved in infection.</title>
        <authorList>
            <person name="Martinez D.A."/>
            <person name="Oliver B.G."/>
            <person name="Graeser Y."/>
            <person name="Goldberg J.M."/>
            <person name="Li W."/>
            <person name="Martinez-Rossi N.M."/>
            <person name="Monod M."/>
            <person name="Shelest E."/>
            <person name="Barton R.C."/>
            <person name="Birch E."/>
            <person name="Brakhage A.A."/>
            <person name="Chen Z."/>
            <person name="Gurr S.J."/>
            <person name="Heiman D."/>
            <person name="Heitman J."/>
            <person name="Kosti I."/>
            <person name="Rossi A."/>
            <person name="Saif S."/>
            <person name="Samalova M."/>
            <person name="Saunders C.W."/>
            <person name="Shea T."/>
            <person name="Summerbell R.C."/>
            <person name="Xu J."/>
            <person name="Young S."/>
            <person name="Zeng Q."/>
            <person name="Birren B.W."/>
            <person name="Cuomo C.A."/>
            <person name="White T.C."/>
        </authorList>
    </citation>
    <scope>NUCLEOTIDE SEQUENCE [LARGE SCALE GENOMIC DNA]</scope>
    <source>
        <strain evidence="15">ATCC MYA-4605 / CBS 113480</strain>
    </source>
</reference>
<keyword evidence="9" id="KW-0443">Lipid metabolism</keyword>
<keyword evidence="10" id="KW-0414">Isoprene biosynthesis</keyword>
<evidence type="ECO:0000256" key="6">
    <source>
        <dbReference type="ARBA" id="ARBA00022723"/>
    </source>
</evidence>
<dbReference type="CDD" id="cd02885">
    <property type="entry name" value="NUDIX_IPP_Isomerase"/>
    <property type="match status" value="1"/>
</dbReference>
<dbReference type="InterPro" id="IPR011876">
    <property type="entry name" value="IsopentenylPP_isomerase_typ1"/>
</dbReference>
<dbReference type="GO" id="GO:0046872">
    <property type="term" value="F:metal ion binding"/>
    <property type="evidence" value="ECO:0007669"/>
    <property type="project" value="UniProtKB-KW"/>
</dbReference>
<comment type="cofactor">
    <cofactor evidence="1">
        <name>Mg(2+)</name>
        <dbReference type="ChEBI" id="CHEBI:18420"/>
    </cofactor>
</comment>
<dbReference type="GO" id="GO:0004452">
    <property type="term" value="F:isopentenyl-diphosphate delta-isomerase activity"/>
    <property type="evidence" value="ECO:0007669"/>
    <property type="project" value="UniProtKB-EC"/>
</dbReference>
<evidence type="ECO:0000256" key="1">
    <source>
        <dbReference type="ARBA" id="ARBA00001946"/>
    </source>
</evidence>
<name>C5FXK0_ARTOC</name>
<dbReference type="EC" id="5.3.3.2" evidence="4"/>
<dbReference type="Pfam" id="PF00293">
    <property type="entry name" value="NUDIX"/>
    <property type="match status" value="1"/>
</dbReference>
<dbReference type="SUPFAM" id="SSF55811">
    <property type="entry name" value="Nudix"/>
    <property type="match status" value="1"/>
</dbReference>
<dbReference type="eggNOG" id="KOG0142">
    <property type="taxonomic scope" value="Eukaryota"/>
</dbReference>
<dbReference type="OrthoDB" id="510307at2759"/>
<organism evidence="14 15">
    <name type="scientific">Arthroderma otae (strain ATCC MYA-4605 / CBS 113480)</name>
    <name type="common">Microsporum canis</name>
    <dbReference type="NCBI Taxonomy" id="554155"/>
    <lineage>
        <taxon>Eukaryota</taxon>
        <taxon>Fungi</taxon>
        <taxon>Dikarya</taxon>
        <taxon>Ascomycota</taxon>
        <taxon>Pezizomycotina</taxon>
        <taxon>Eurotiomycetes</taxon>
        <taxon>Eurotiomycetidae</taxon>
        <taxon>Onygenales</taxon>
        <taxon>Arthrodermataceae</taxon>
        <taxon>Microsporum</taxon>
    </lineage>
</organism>
<keyword evidence="5" id="KW-0444">Lipid biosynthesis</keyword>
<keyword evidence="15" id="KW-1185">Reference proteome</keyword>
<evidence type="ECO:0000256" key="12">
    <source>
        <dbReference type="ARBA" id="ARBA00029294"/>
    </source>
</evidence>
<dbReference type="STRING" id="554155.C5FXK0"/>
<gene>
    <name evidence="14" type="ORF">MCYG_07859</name>
</gene>
<dbReference type="PANTHER" id="PTHR10885">
    <property type="entry name" value="ISOPENTENYL-DIPHOSPHATE DELTA-ISOMERASE"/>
    <property type="match status" value="1"/>
</dbReference>
<accession>C5FXK0</accession>
<keyword evidence="6" id="KW-0479">Metal-binding</keyword>
<protein>
    <recommendedName>
        <fullName evidence="4">isopentenyl-diphosphate Delta-isomerase</fullName>
        <ecNumber evidence="4">5.3.3.2</ecNumber>
    </recommendedName>
</protein>
<dbReference type="GO" id="GO:0005737">
    <property type="term" value="C:cytoplasm"/>
    <property type="evidence" value="ECO:0007669"/>
    <property type="project" value="TreeGrafter"/>
</dbReference>
<evidence type="ECO:0000256" key="9">
    <source>
        <dbReference type="ARBA" id="ARBA00023098"/>
    </source>
</evidence>
<dbReference type="VEuPathDB" id="FungiDB:MCYG_07859"/>
<dbReference type="GO" id="GO:0045337">
    <property type="term" value="P:farnesyl diphosphate biosynthetic process"/>
    <property type="evidence" value="ECO:0007669"/>
    <property type="project" value="EnsemblFungi"/>
</dbReference>
<dbReference type="GO" id="GO:0009240">
    <property type="term" value="P:isopentenyl diphosphate biosynthetic process"/>
    <property type="evidence" value="ECO:0007669"/>
    <property type="project" value="TreeGrafter"/>
</dbReference>
<evidence type="ECO:0000256" key="10">
    <source>
        <dbReference type="ARBA" id="ARBA00023229"/>
    </source>
</evidence>
<evidence type="ECO:0000313" key="14">
    <source>
        <dbReference type="EMBL" id="EEQ35040.1"/>
    </source>
</evidence>
<dbReference type="GO" id="GO:0006696">
    <property type="term" value="P:ergosterol biosynthetic process"/>
    <property type="evidence" value="ECO:0007669"/>
    <property type="project" value="EnsemblFungi"/>
</dbReference>
<evidence type="ECO:0000256" key="3">
    <source>
        <dbReference type="ARBA" id="ARBA00007579"/>
    </source>
</evidence>
<keyword evidence="8" id="KW-0752">Steroid biosynthesis</keyword>
<dbReference type="Proteomes" id="UP000002035">
    <property type="component" value="Unassembled WGS sequence"/>
</dbReference>
<dbReference type="PANTHER" id="PTHR10885:SF0">
    <property type="entry name" value="ISOPENTENYL-DIPHOSPHATE DELTA-ISOMERASE"/>
    <property type="match status" value="1"/>
</dbReference>
<dbReference type="EMBL" id="DS995707">
    <property type="protein sequence ID" value="EEQ35040.1"/>
    <property type="molecule type" value="Genomic_DNA"/>
</dbReference>